<dbReference type="Pfam" id="PF00392">
    <property type="entry name" value="GntR"/>
    <property type="match status" value="1"/>
</dbReference>
<name>A0A5B8IRS8_9MICC</name>
<keyword evidence="3" id="KW-0804">Transcription</keyword>
<keyword evidence="1" id="KW-0805">Transcription regulation</keyword>
<dbReference type="EMBL" id="CP102487">
    <property type="protein sequence ID" value="UUX59216.1"/>
    <property type="molecule type" value="Genomic_DNA"/>
</dbReference>
<dbReference type="InterPro" id="IPR036390">
    <property type="entry name" value="WH_DNA-bd_sf"/>
</dbReference>
<keyword evidence="7" id="KW-1185">Reference proteome</keyword>
<evidence type="ECO:0000313" key="5">
    <source>
        <dbReference type="EMBL" id="QDY67058.1"/>
    </source>
</evidence>
<dbReference type="Proteomes" id="UP000320717">
    <property type="component" value="Chromosome"/>
</dbReference>
<dbReference type="SUPFAM" id="SSF46785">
    <property type="entry name" value="Winged helix' DNA-binding domain"/>
    <property type="match status" value="1"/>
</dbReference>
<dbReference type="InterPro" id="IPR008920">
    <property type="entry name" value="TF_FadR/GntR_C"/>
</dbReference>
<reference evidence="6" key="2">
    <citation type="journal article" date="2022" name="Pest Manag. Sci.">
        <title>Glutamicibacter halophytocola-mediated host fitness of potato tuber moth on Solanaceae crops.</title>
        <authorList>
            <person name="Wang W."/>
            <person name="Xiao G."/>
            <person name="Du G."/>
            <person name="Chang L."/>
            <person name="Yang Y."/>
            <person name="Ye J."/>
            <person name="Chen B."/>
        </authorList>
    </citation>
    <scope>NUCLEOTIDE SEQUENCE</scope>
    <source>
        <strain evidence="6">S2</strain>
    </source>
</reference>
<reference evidence="5 7" key="1">
    <citation type="submission" date="2019-07" db="EMBL/GenBank/DDBJ databases">
        <title>Complete Genome Sequence of drought tolerant Plant Growth-Promoting Rhizobacterium Glutamicibacter halophytocola DR408.</title>
        <authorList>
            <person name="Nishu S.D."/>
            <person name="Lee T.K."/>
        </authorList>
    </citation>
    <scope>NUCLEOTIDE SEQUENCE [LARGE SCALE GENOMIC DNA]</scope>
    <source>
        <strain evidence="5 7">DR408</strain>
    </source>
</reference>
<dbReference type="PANTHER" id="PTHR43537">
    <property type="entry name" value="TRANSCRIPTIONAL REGULATOR, GNTR FAMILY"/>
    <property type="match status" value="1"/>
</dbReference>
<dbReference type="GO" id="GO:0003700">
    <property type="term" value="F:DNA-binding transcription factor activity"/>
    <property type="evidence" value="ECO:0007669"/>
    <property type="project" value="InterPro"/>
</dbReference>
<evidence type="ECO:0000259" key="4">
    <source>
        <dbReference type="PROSITE" id="PS50949"/>
    </source>
</evidence>
<keyword evidence="2" id="KW-0238">DNA-binding</keyword>
<dbReference type="InterPro" id="IPR000524">
    <property type="entry name" value="Tscrpt_reg_HTH_GntR"/>
</dbReference>
<dbReference type="InterPro" id="IPR011711">
    <property type="entry name" value="GntR_C"/>
</dbReference>
<feature type="domain" description="HTH gntR-type" evidence="4">
    <location>
        <begin position="8"/>
        <end position="75"/>
    </location>
</feature>
<dbReference type="GO" id="GO:0003677">
    <property type="term" value="F:DNA binding"/>
    <property type="evidence" value="ECO:0007669"/>
    <property type="project" value="UniProtKB-KW"/>
</dbReference>
<evidence type="ECO:0000313" key="6">
    <source>
        <dbReference type="EMBL" id="UUX59216.1"/>
    </source>
</evidence>
<dbReference type="RefSeq" id="WP_146277313.1">
    <property type="nucleotide sequence ID" value="NZ_CP042260.1"/>
</dbReference>
<accession>A0A5B8IRS8</accession>
<dbReference type="Gene3D" id="1.10.10.10">
    <property type="entry name" value="Winged helix-like DNA-binding domain superfamily/Winged helix DNA-binding domain"/>
    <property type="match status" value="1"/>
</dbReference>
<dbReference type="SUPFAM" id="SSF48008">
    <property type="entry name" value="GntR ligand-binding domain-like"/>
    <property type="match status" value="1"/>
</dbReference>
<dbReference type="OrthoDB" id="5243844at2"/>
<dbReference type="AlphaFoldDB" id="A0A5B8IRS8"/>
<dbReference type="Proteomes" id="UP001060018">
    <property type="component" value="Chromosome"/>
</dbReference>
<dbReference type="Gene3D" id="1.20.120.530">
    <property type="entry name" value="GntR ligand-binding domain-like"/>
    <property type="match status" value="1"/>
</dbReference>
<evidence type="ECO:0000256" key="1">
    <source>
        <dbReference type="ARBA" id="ARBA00023015"/>
    </source>
</evidence>
<evidence type="ECO:0000313" key="7">
    <source>
        <dbReference type="Proteomes" id="UP000320717"/>
    </source>
</evidence>
<dbReference type="InterPro" id="IPR036388">
    <property type="entry name" value="WH-like_DNA-bd_sf"/>
</dbReference>
<dbReference type="SMART" id="SM00345">
    <property type="entry name" value="HTH_GNTR"/>
    <property type="match status" value="1"/>
</dbReference>
<evidence type="ECO:0000256" key="2">
    <source>
        <dbReference type="ARBA" id="ARBA00023125"/>
    </source>
</evidence>
<dbReference type="PANTHER" id="PTHR43537:SF24">
    <property type="entry name" value="GLUCONATE OPERON TRANSCRIPTIONAL REPRESSOR"/>
    <property type="match status" value="1"/>
</dbReference>
<dbReference type="Pfam" id="PF07729">
    <property type="entry name" value="FCD"/>
    <property type="match status" value="1"/>
</dbReference>
<sequence>MAARLGVVSVVQAVIASLRTRIFSGELAPGTPLGEVDVAAHYEVARPTAKAALENLVASGLLTRNAHQSARVTRLSSADARDIYRTRAIIEAEAVRLLASTSRVPEAAREANAEITALSEASPIQIVDPDVRFHSALVQALGSSRTSAIYGQLSDEIRLCMTQVQDATLLNTCDIADEHARLLEKIATGDQQGAAELLARHLENASDRLAAHLDSLAAGFQQA</sequence>
<dbReference type="PROSITE" id="PS50949">
    <property type="entry name" value="HTH_GNTR"/>
    <property type="match status" value="1"/>
</dbReference>
<evidence type="ECO:0000256" key="3">
    <source>
        <dbReference type="ARBA" id="ARBA00023163"/>
    </source>
</evidence>
<protein>
    <submittedName>
        <fullName evidence="6">GntR family transcriptional regulator</fullName>
    </submittedName>
</protein>
<proteinExistence type="predicted"/>
<evidence type="ECO:0000313" key="8">
    <source>
        <dbReference type="Proteomes" id="UP001060018"/>
    </source>
</evidence>
<organism evidence="6 8">
    <name type="scientific">Glutamicibacter halophytocola</name>
    <dbReference type="NCBI Taxonomy" id="1933880"/>
    <lineage>
        <taxon>Bacteria</taxon>
        <taxon>Bacillati</taxon>
        <taxon>Actinomycetota</taxon>
        <taxon>Actinomycetes</taxon>
        <taxon>Micrococcales</taxon>
        <taxon>Micrococcaceae</taxon>
        <taxon>Glutamicibacter</taxon>
    </lineage>
</organism>
<gene>
    <name evidence="5" type="ORF">FQA45_12425</name>
    <name evidence="6" type="ORF">NUH22_00790</name>
</gene>
<dbReference type="EMBL" id="CP042260">
    <property type="protein sequence ID" value="QDY67058.1"/>
    <property type="molecule type" value="Genomic_DNA"/>
</dbReference>
<dbReference type="SMART" id="SM00895">
    <property type="entry name" value="FCD"/>
    <property type="match status" value="1"/>
</dbReference>